<reference evidence="10 11" key="1">
    <citation type="journal article" date="2014" name="Nat. Commun.">
        <title>Molecular traces of alternative social organization in a termite genome.</title>
        <authorList>
            <person name="Terrapon N."/>
            <person name="Li C."/>
            <person name="Robertson H.M."/>
            <person name="Ji L."/>
            <person name="Meng X."/>
            <person name="Booth W."/>
            <person name="Chen Z."/>
            <person name="Childers C.P."/>
            <person name="Glastad K.M."/>
            <person name="Gokhale K."/>
            <person name="Gowin J."/>
            <person name="Gronenberg W."/>
            <person name="Hermansen R.A."/>
            <person name="Hu H."/>
            <person name="Hunt B.G."/>
            <person name="Huylmans A.K."/>
            <person name="Khalil S.M."/>
            <person name="Mitchell R.D."/>
            <person name="Munoz-Torres M.C."/>
            <person name="Mustard J.A."/>
            <person name="Pan H."/>
            <person name="Reese J.T."/>
            <person name="Scharf M.E."/>
            <person name="Sun F."/>
            <person name="Vogel H."/>
            <person name="Xiao J."/>
            <person name="Yang W."/>
            <person name="Yang Z."/>
            <person name="Yang Z."/>
            <person name="Zhou J."/>
            <person name="Zhu J."/>
            <person name="Brent C.S."/>
            <person name="Elsik C.G."/>
            <person name="Goodisman M.A."/>
            <person name="Liberles D.A."/>
            <person name="Roe R.M."/>
            <person name="Vargo E.L."/>
            <person name="Vilcinskas A."/>
            <person name="Wang J."/>
            <person name="Bornberg-Bauer E."/>
            <person name="Korb J."/>
            <person name="Zhang G."/>
            <person name="Liebig J."/>
        </authorList>
    </citation>
    <scope>NUCLEOTIDE SEQUENCE [LARGE SCALE GENOMIC DNA]</scope>
    <source>
        <tissue evidence="10">Whole organism</tissue>
    </source>
</reference>
<dbReference type="GO" id="GO:0005743">
    <property type="term" value="C:mitochondrial inner membrane"/>
    <property type="evidence" value="ECO:0007669"/>
    <property type="project" value="UniProtKB-ARBA"/>
</dbReference>
<name>A0A067QJE0_ZOONE</name>
<dbReference type="Gene3D" id="3.90.280.10">
    <property type="entry name" value="PEBP-like"/>
    <property type="match status" value="1"/>
</dbReference>
<protein>
    <recommendedName>
        <fullName evidence="8">Large ribosomal subunit protein mL38</fullName>
    </recommendedName>
    <alternativeName>
        <fullName evidence="9">39S ribosomal protein L38, mitochondrial</fullName>
    </alternativeName>
</protein>
<accession>A0A067QJE0</accession>
<dbReference type="eggNOG" id="KOG3346">
    <property type="taxonomic scope" value="Eukaryota"/>
</dbReference>
<dbReference type="STRING" id="136037.A0A067QJE0"/>
<gene>
    <name evidence="10" type="ORF">L798_02736</name>
</gene>
<keyword evidence="6" id="KW-0687">Ribonucleoprotein</keyword>
<evidence type="ECO:0000256" key="3">
    <source>
        <dbReference type="ARBA" id="ARBA00022980"/>
    </source>
</evidence>
<sequence length="400" mass="47039">MAGPLLKLLVGDVSVLQIALVRYGHHIRGKPPGVARTLKQRLEEINYKDPSLNFKVDIGFPKPKPSRSKELKERIAIIKAVRSNPEIERLSRKKQLQVSLKEVKEEWLKTGGPFHIRRVARHYGVYDDLFGDAYFTPRVMLDVHYELNDESCFPVHRGNVIKPSEAATVPQVTYVSEPNSLWTLVLTNPDGHLTKQDAEYVHWFVGNIPGNDISQGEVVWNYLQPLPPRGTGFHRFVFILYKQEKRMDYTRLKEEGPCLQLEKRTFQTLEFYRERQDDITPAGLAFFQSDWDISITDFFHNTLNMEEPVFEYDFPEPYIRPQKWFPLRQPFNLYMDKHRDPKQVAKEYLMKKLKNVHPFKKPDPRPMFPNAFATDNKRLPSWLRVEMKKDRLGWGRINDF</sequence>
<comment type="similarity">
    <text evidence="7">Belongs to the phosphatidylethanolamine-binding protein family. Mitochondrion-specific ribosomal protein mL38 subfamily.</text>
</comment>
<dbReference type="PANTHER" id="PTHR11362">
    <property type="entry name" value="PHOSPHATIDYLETHANOLAMINE-BINDING PROTEIN"/>
    <property type="match status" value="1"/>
</dbReference>
<dbReference type="CDD" id="cd00866">
    <property type="entry name" value="PEBP_euk"/>
    <property type="match status" value="1"/>
</dbReference>
<evidence type="ECO:0000256" key="5">
    <source>
        <dbReference type="ARBA" id="ARBA00023128"/>
    </source>
</evidence>
<evidence type="ECO:0000313" key="10">
    <source>
        <dbReference type="EMBL" id="KDR07704.1"/>
    </source>
</evidence>
<dbReference type="GO" id="GO:0005762">
    <property type="term" value="C:mitochondrial large ribosomal subunit"/>
    <property type="evidence" value="ECO:0007669"/>
    <property type="project" value="TreeGrafter"/>
</dbReference>
<dbReference type="AlphaFoldDB" id="A0A067QJE0"/>
<keyword evidence="5" id="KW-0496">Mitochondrion</keyword>
<organism evidence="10 11">
    <name type="scientific">Zootermopsis nevadensis</name>
    <name type="common">Dampwood termite</name>
    <dbReference type="NCBI Taxonomy" id="136037"/>
    <lineage>
        <taxon>Eukaryota</taxon>
        <taxon>Metazoa</taxon>
        <taxon>Ecdysozoa</taxon>
        <taxon>Arthropoda</taxon>
        <taxon>Hexapoda</taxon>
        <taxon>Insecta</taxon>
        <taxon>Pterygota</taxon>
        <taxon>Neoptera</taxon>
        <taxon>Polyneoptera</taxon>
        <taxon>Dictyoptera</taxon>
        <taxon>Blattodea</taxon>
        <taxon>Blattoidea</taxon>
        <taxon>Termitoidae</taxon>
        <taxon>Termopsidae</taxon>
        <taxon>Zootermopsis</taxon>
    </lineage>
</organism>
<dbReference type="EMBL" id="KK853422">
    <property type="protein sequence ID" value="KDR07704.1"/>
    <property type="molecule type" value="Genomic_DNA"/>
</dbReference>
<keyword evidence="2" id="KW-0809">Transit peptide</keyword>
<dbReference type="PANTHER" id="PTHR11362:SF133">
    <property type="entry name" value="LARGE RIBOSOMAL SUBUNIT PROTEIN ML38"/>
    <property type="match status" value="1"/>
</dbReference>
<evidence type="ECO:0000256" key="6">
    <source>
        <dbReference type="ARBA" id="ARBA00023274"/>
    </source>
</evidence>
<proteinExistence type="inferred from homology"/>
<dbReference type="Pfam" id="PF01161">
    <property type="entry name" value="PBP"/>
    <property type="match status" value="1"/>
</dbReference>
<dbReference type="InterPro" id="IPR036610">
    <property type="entry name" value="PEBP-like_sf"/>
</dbReference>
<evidence type="ECO:0000256" key="4">
    <source>
        <dbReference type="ARBA" id="ARBA00023054"/>
    </source>
</evidence>
<dbReference type="SUPFAM" id="SSF49777">
    <property type="entry name" value="PEBP-like"/>
    <property type="match status" value="1"/>
</dbReference>
<dbReference type="FunFam" id="3.90.280.10:FF:000002">
    <property type="entry name" value="39S ribosomal protein L38, mitochondrial"/>
    <property type="match status" value="1"/>
</dbReference>
<comment type="subcellular location">
    <subcellularLocation>
        <location evidence="1">Mitochondrion</location>
    </subcellularLocation>
</comment>
<dbReference type="Proteomes" id="UP000027135">
    <property type="component" value="Unassembled WGS sequence"/>
</dbReference>
<dbReference type="FunCoup" id="A0A067QJE0">
    <property type="interactions" value="459"/>
</dbReference>
<dbReference type="OMA" id="PQKKFPH"/>
<evidence type="ECO:0000256" key="9">
    <source>
        <dbReference type="ARBA" id="ARBA00041206"/>
    </source>
</evidence>
<evidence type="ECO:0000256" key="8">
    <source>
        <dbReference type="ARBA" id="ARBA00039444"/>
    </source>
</evidence>
<dbReference type="InParanoid" id="A0A067QJE0"/>
<dbReference type="InterPro" id="IPR035810">
    <property type="entry name" value="PEBP_euk"/>
</dbReference>
<dbReference type="InterPro" id="IPR008914">
    <property type="entry name" value="PEBP"/>
</dbReference>
<keyword evidence="3 10" id="KW-0689">Ribosomal protein</keyword>
<evidence type="ECO:0000256" key="2">
    <source>
        <dbReference type="ARBA" id="ARBA00022946"/>
    </source>
</evidence>
<evidence type="ECO:0000313" key="11">
    <source>
        <dbReference type="Proteomes" id="UP000027135"/>
    </source>
</evidence>
<keyword evidence="4" id="KW-0175">Coiled coil</keyword>
<evidence type="ECO:0000256" key="7">
    <source>
        <dbReference type="ARBA" id="ARBA00038016"/>
    </source>
</evidence>
<keyword evidence="11" id="KW-1185">Reference proteome</keyword>
<evidence type="ECO:0000256" key="1">
    <source>
        <dbReference type="ARBA" id="ARBA00004173"/>
    </source>
</evidence>
<dbReference type="OrthoDB" id="2153661at2759"/>